<feature type="region of interest" description="Disordered" evidence="1">
    <location>
        <begin position="299"/>
        <end position="320"/>
    </location>
</feature>
<evidence type="ECO:0000313" key="3">
    <source>
        <dbReference type="EMBL" id="SOY28566.1"/>
    </source>
</evidence>
<dbReference type="OrthoDB" id="1938931at2"/>
<gene>
    <name evidence="3" type="ORF">AMURIS_01276</name>
</gene>
<feature type="region of interest" description="Disordered" evidence="1">
    <location>
        <begin position="1"/>
        <end position="28"/>
    </location>
</feature>
<accession>A0A2K4ZDM7</accession>
<evidence type="ECO:0000313" key="4">
    <source>
        <dbReference type="Proteomes" id="UP000236311"/>
    </source>
</evidence>
<dbReference type="Pfam" id="PF02120">
    <property type="entry name" value="Flg_hook"/>
    <property type="match status" value="1"/>
</dbReference>
<dbReference type="InterPro" id="IPR021136">
    <property type="entry name" value="Flagellar_hook_control-like_C"/>
</dbReference>
<feature type="region of interest" description="Disordered" evidence="1">
    <location>
        <begin position="229"/>
        <end position="268"/>
    </location>
</feature>
<feature type="compositionally biased region" description="Polar residues" evidence="1">
    <location>
        <begin position="17"/>
        <end position="27"/>
    </location>
</feature>
<keyword evidence="3" id="KW-0966">Cell projection</keyword>
<reference evidence="3 4" key="1">
    <citation type="submission" date="2018-01" db="EMBL/GenBank/DDBJ databases">
        <authorList>
            <person name="Gaut B.S."/>
            <person name="Morton B.R."/>
            <person name="Clegg M.T."/>
            <person name="Duvall M.R."/>
        </authorList>
    </citation>
    <scope>NUCLEOTIDE SEQUENCE [LARGE SCALE GENOMIC DNA]</scope>
    <source>
        <strain evidence="3">GP69</strain>
    </source>
</reference>
<dbReference type="AlphaFoldDB" id="A0A2K4ZDM7"/>
<dbReference type="Proteomes" id="UP000236311">
    <property type="component" value="Unassembled WGS sequence"/>
</dbReference>
<keyword evidence="3" id="KW-0969">Cilium</keyword>
<keyword evidence="3" id="KW-0282">Flagellum</keyword>
<evidence type="ECO:0000256" key="1">
    <source>
        <dbReference type="SAM" id="MobiDB-lite"/>
    </source>
</evidence>
<organism evidence="3 4">
    <name type="scientific">Acetatifactor muris</name>
    <dbReference type="NCBI Taxonomy" id="879566"/>
    <lineage>
        <taxon>Bacteria</taxon>
        <taxon>Bacillati</taxon>
        <taxon>Bacillota</taxon>
        <taxon>Clostridia</taxon>
        <taxon>Lachnospirales</taxon>
        <taxon>Lachnospiraceae</taxon>
        <taxon>Acetatifactor</taxon>
    </lineage>
</organism>
<feature type="domain" description="Flagellar hook-length control protein-like C-terminal" evidence="2">
    <location>
        <begin position="504"/>
        <end position="583"/>
    </location>
</feature>
<dbReference type="Gene3D" id="3.30.750.140">
    <property type="match status" value="1"/>
</dbReference>
<keyword evidence="4" id="KW-1185">Reference proteome</keyword>
<sequence length="611" mass="66788">MKLSQLFSGEVRAEGPSQPQLTPAQTEHLNRQIRSLAPGQTISGEIVGRNGSEVQIRLSEDLILNARVDRNMNIEIGKNMTFEVKNNGSTLTLSPLFTNVATDVNVMKALDMAGLPLNQTSVSMTEQLMAVGLPVNKNSLQQIFREINAYPQAEISDIINLHKLQLPVNEANVNQMVSYRNLTHQLTGGMEVIQEALPGVFDSMIAEGDISGAVKLYSEILQLFQENSGEGTQTGEVPGGGNAAGDAGLPWAEETGSPGAAEPGRTGMSGEVQTEAAVREQLGKVAEATGKTILNMVAGETGDTSGRSENPVKGDPLMQPAAEESGNLISEALRSTVAREVLQLADRMQLPEGTASQIREQILQFARGEGDIRQFFSALTELADGARFSQTSAQALERIFSGRAFRELMKGQLKNNWMLRPEELTEPGKVEELYRRMDRQLKSLANVMENAGQTNSAAFKAVATMSQNVDFLQQVNQIYAYVQLPLRLQQGEAHGELYVYTNKKKLTSGDGTVSALLHLDMEHLGPVDVHVAMKDSKVSTRFYLRDEEMIDFIAAHMDTLTARLKKRGYDCNYSMTVRAGEEPAAEKGGLNPILRQEKGIVLSQYAFDVRT</sequence>
<dbReference type="InterPro" id="IPR038610">
    <property type="entry name" value="FliK-like_C_sf"/>
</dbReference>
<dbReference type="EMBL" id="OFSM01000005">
    <property type="protein sequence ID" value="SOY28566.1"/>
    <property type="molecule type" value="Genomic_DNA"/>
</dbReference>
<protein>
    <submittedName>
        <fullName evidence="3">Flagellar hook-length control protein FliK</fullName>
    </submittedName>
</protein>
<evidence type="ECO:0000259" key="2">
    <source>
        <dbReference type="Pfam" id="PF02120"/>
    </source>
</evidence>
<proteinExistence type="predicted"/>
<name>A0A2K4ZDM7_9FIRM</name>
<dbReference type="RefSeq" id="WP_103238645.1">
    <property type="nucleotide sequence ID" value="NZ_JANJZD010000005.1"/>
</dbReference>